<dbReference type="OrthoDB" id="10251113at2759"/>
<dbReference type="InterPro" id="IPR011045">
    <property type="entry name" value="N2O_reductase_N"/>
</dbReference>
<dbReference type="InterPro" id="IPR013863">
    <property type="entry name" value="VID27_C"/>
</dbReference>
<sequence>MNIFRSRKVWHDPNAAEVVKISEGQLYLVRSGAVRGGRECIYNDAMATIRRVPSMEHTFQLVITRVYEDGDQELLEDEEETDEERVFLVCEELEFRTGMTADQEPTFIFRDLQGDIDELYEFVAAGTNEPTRAFFETCMYRAMYERKYRASADDLSDADLREFIWQPPAAKKSKGKTSRKASASQSEEAPAAAVEEVSVATTSASPPPSPARPKKKTAADPNMPALATELAELHLWEKEQGQFLKEADVTARVANNPAGGKYDYWLVASTDEGQLLAHRISSEMNQRWSTRVLSLTWNNISENGVGNSWCLRFESQEAFDEFQRAFTRAQWEAMNQWPWEKAKFEEQSYVMSSNSEDVEMKDVEDEEDEEDAIAQELDKSDDEEEEEYPEEEDDVPAMPKGRNKQLMVGFKGDRSYVVRDDKIGVFSHTGQNQVKYYASISNVSTPKGKVFSPKHVMLHDQDTKMVLMNPSEPNSLYNLDIERGKVVEEWKVHDDITVDAIAPDNKFAQMTPEQTLVGLSHNALFRIDPRVSGTKMVDSQFKQYVARNKFSSVATTEAGKLAVASEKGDIRLFDSIGKNAKTALPPLGDPIIGVDVTANGRWIVATTKTYLLLIDTLIGEGRYTGALGFDRSFPANAKPIPRRLQLRAEHVAYMDHSVAFTPARFNMGEGKEENAIVTSTGQYVVAWDFGKVKKGQLDKYEIKKYDQFVVQDNFKFGDDKEIIVALQNDVLAINKKNLRKPTRASLAVGGRSRSSIVDSPY</sequence>
<organism evidence="5 6">
    <name type="scientific">Trametes pubescens</name>
    <name type="common">White-rot fungus</name>
    <dbReference type="NCBI Taxonomy" id="154538"/>
    <lineage>
        <taxon>Eukaryota</taxon>
        <taxon>Fungi</taxon>
        <taxon>Dikarya</taxon>
        <taxon>Basidiomycota</taxon>
        <taxon>Agaricomycotina</taxon>
        <taxon>Agaricomycetes</taxon>
        <taxon>Polyporales</taxon>
        <taxon>Polyporaceae</taxon>
        <taxon>Trametes</taxon>
    </lineage>
</organism>
<dbReference type="PANTHER" id="PTHR31913">
    <property type="entry name" value="VACUOLAR IMPORT AND DEGRADATION PROTEIN 27"/>
    <property type="match status" value="1"/>
</dbReference>
<dbReference type="Pfam" id="PF08553">
    <property type="entry name" value="VID27"/>
    <property type="match status" value="1"/>
</dbReference>
<dbReference type="Pfam" id="PF17747">
    <property type="entry name" value="VID27_PH"/>
    <property type="match status" value="1"/>
</dbReference>
<feature type="region of interest" description="Disordered" evidence="1">
    <location>
        <begin position="171"/>
        <end position="220"/>
    </location>
</feature>
<proteinExistence type="predicted"/>
<evidence type="ECO:0000256" key="1">
    <source>
        <dbReference type="SAM" id="MobiDB-lite"/>
    </source>
</evidence>
<accession>A0A1M2V859</accession>
<reference evidence="5 6" key="1">
    <citation type="submission" date="2016-10" db="EMBL/GenBank/DDBJ databases">
        <title>Genome sequence of the basidiomycete white-rot fungus Trametes pubescens.</title>
        <authorList>
            <person name="Makela M.R."/>
            <person name="Granchi Z."/>
            <person name="Peng M."/>
            <person name="De Vries R.P."/>
            <person name="Grigoriev I."/>
            <person name="Riley R."/>
            <person name="Hilden K."/>
        </authorList>
    </citation>
    <scope>NUCLEOTIDE SEQUENCE [LARGE SCALE GENOMIC DNA]</scope>
    <source>
        <strain evidence="5 6">FBCC735</strain>
    </source>
</reference>
<dbReference type="InterPro" id="IPR040458">
    <property type="entry name" value="Vid27"/>
</dbReference>
<protein>
    <submittedName>
        <fullName evidence="5">Vacuolar import and degradation protein 27</fullName>
    </submittedName>
</protein>
<dbReference type="Proteomes" id="UP000184267">
    <property type="component" value="Unassembled WGS sequence"/>
</dbReference>
<feature type="domain" description="Vid27 N-terminal" evidence="4">
    <location>
        <begin position="1"/>
        <end position="163"/>
    </location>
</feature>
<gene>
    <name evidence="5" type="ORF">TRAPUB_5611</name>
</gene>
<dbReference type="STRING" id="154538.A0A1M2V859"/>
<evidence type="ECO:0000313" key="5">
    <source>
        <dbReference type="EMBL" id="OJT03789.1"/>
    </source>
</evidence>
<evidence type="ECO:0000313" key="6">
    <source>
        <dbReference type="Proteomes" id="UP000184267"/>
    </source>
</evidence>
<feature type="domain" description="Vacuolar import/degradation Vid27 C-terminal" evidence="2">
    <location>
        <begin position="402"/>
        <end position="748"/>
    </location>
</feature>
<evidence type="ECO:0000259" key="2">
    <source>
        <dbReference type="Pfam" id="PF08553"/>
    </source>
</evidence>
<dbReference type="InterPro" id="IPR040979">
    <property type="entry name" value="Vid27_N"/>
</dbReference>
<name>A0A1M2V859_TRAPU</name>
<dbReference type="InterPro" id="IPR040768">
    <property type="entry name" value="Vid27_PH"/>
</dbReference>
<feature type="region of interest" description="Disordered" evidence="1">
    <location>
        <begin position="348"/>
        <end position="402"/>
    </location>
</feature>
<dbReference type="PANTHER" id="PTHR31913:SF0">
    <property type="entry name" value="VACUOLAR IMPORT AND DEGRADATION PROTEIN 27"/>
    <property type="match status" value="1"/>
</dbReference>
<dbReference type="Pfam" id="PF17748">
    <property type="entry name" value="VID27_N"/>
    <property type="match status" value="1"/>
</dbReference>
<dbReference type="EMBL" id="MNAD01001599">
    <property type="protein sequence ID" value="OJT03789.1"/>
    <property type="molecule type" value="Genomic_DNA"/>
</dbReference>
<feature type="compositionally biased region" description="Low complexity" evidence="1">
    <location>
        <begin position="181"/>
        <end position="204"/>
    </location>
</feature>
<dbReference type="GO" id="GO:0005634">
    <property type="term" value="C:nucleus"/>
    <property type="evidence" value="ECO:0007669"/>
    <property type="project" value="TreeGrafter"/>
</dbReference>
<feature type="compositionally biased region" description="Acidic residues" evidence="1">
    <location>
        <begin position="356"/>
        <end position="395"/>
    </location>
</feature>
<comment type="caution">
    <text evidence="5">The sequence shown here is derived from an EMBL/GenBank/DDBJ whole genome shotgun (WGS) entry which is preliminary data.</text>
</comment>
<keyword evidence="6" id="KW-1185">Reference proteome</keyword>
<evidence type="ECO:0000259" key="4">
    <source>
        <dbReference type="Pfam" id="PF17748"/>
    </source>
</evidence>
<dbReference type="GO" id="GO:0005737">
    <property type="term" value="C:cytoplasm"/>
    <property type="evidence" value="ECO:0007669"/>
    <property type="project" value="TreeGrafter"/>
</dbReference>
<feature type="domain" description="Vid27 PH-like" evidence="3">
    <location>
        <begin position="226"/>
        <end position="332"/>
    </location>
</feature>
<dbReference type="AlphaFoldDB" id="A0A1M2V859"/>
<dbReference type="SUPFAM" id="SSF50974">
    <property type="entry name" value="Nitrous oxide reductase, N-terminal domain"/>
    <property type="match status" value="1"/>
</dbReference>
<dbReference type="OMA" id="RLNETKW"/>
<evidence type="ECO:0000259" key="3">
    <source>
        <dbReference type="Pfam" id="PF17747"/>
    </source>
</evidence>